<keyword evidence="4" id="KW-1185">Reference proteome</keyword>
<dbReference type="EMBL" id="JAVDXT010000001">
    <property type="protein sequence ID" value="MDR7377053.1"/>
    <property type="molecule type" value="Genomic_DNA"/>
</dbReference>
<accession>A0ABU2C6T7</accession>
<dbReference type="RefSeq" id="WP_116607905.1">
    <property type="nucleotide sequence ID" value="NZ_JAVDXT010000001.1"/>
</dbReference>
<evidence type="ECO:0000313" key="4">
    <source>
        <dbReference type="Proteomes" id="UP001180487"/>
    </source>
</evidence>
<reference evidence="3 4" key="1">
    <citation type="submission" date="2023-07" db="EMBL/GenBank/DDBJ databases">
        <title>Sorghum-associated microbial communities from plants grown in Nebraska, USA.</title>
        <authorList>
            <person name="Schachtman D."/>
        </authorList>
    </citation>
    <scope>NUCLEOTIDE SEQUENCE [LARGE SCALE GENOMIC DNA]</scope>
    <source>
        <strain evidence="3 4">BE313</strain>
    </source>
</reference>
<dbReference type="SUPFAM" id="SSF55073">
    <property type="entry name" value="Nucleotide cyclase"/>
    <property type="match status" value="1"/>
</dbReference>
<organism evidence="3 4">
    <name type="scientific">Rhodoferax ferrireducens</name>
    <dbReference type="NCBI Taxonomy" id="192843"/>
    <lineage>
        <taxon>Bacteria</taxon>
        <taxon>Pseudomonadati</taxon>
        <taxon>Pseudomonadota</taxon>
        <taxon>Betaproteobacteria</taxon>
        <taxon>Burkholderiales</taxon>
        <taxon>Comamonadaceae</taxon>
        <taxon>Rhodoferax</taxon>
    </lineage>
</organism>
<sequence length="309" mass="33984">MVVQATVVFADLTGSTAFFEALGNEKATRAVTRLTQWISDVCLAHHGRVVKKLGDGVLAVFADASNATNAVIAIQRGHQLRLLKWPSSIRMEVKAGIARGEVVEVDGDCYGDAVNVASRLSDLSGGNQIWVTESVVDEVDETLGLRFLSLGPVSLRGRSEPIPLYKLEWQEGAVTEFVTMQASLAEMERPDTHAMGKIHLIYLNTSRSFLSSEMPVHLGRGDQAEFFIDDPRVSRLHARIEWRNGAFFLTDLSSFGTWVRFAGSDTDVPLRRDDCQLHATGEIALGMPFNDVSGPTVHFTFSPTHSSFY</sequence>
<dbReference type="PANTHER" id="PTHR43081">
    <property type="entry name" value="ADENYLATE CYCLASE, TERMINAL-DIFFERENTIATION SPECIFIC-RELATED"/>
    <property type="match status" value="1"/>
</dbReference>
<dbReference type="PROSITE" id="PS50006">
    <property type="entry name" value="FHA_DOMAIN"/>
    <property type="match status" value="1"/>
</dbReference>
<dbReference type="PROSITE" id="PS50125">
    <property type="entry name" value="GUANYLATE_CYCLASE_2"/>
    <property type="match status" value="1"/>
</dbReference>
<evidence type="ECO:0000259" key="2">
    <source>
        <dbReference type="PROSITE" id="PS50125"/>
    </source>
</evidence>
<dbReference type="InterPro" id="IPR001054">
    <property type="entry name" value="A/G_cyclase"/>
</dbReference>
<dbReference type="SMART" id="SM00240">
    <property type="entry name" value="FHA"/>
    <property type="match status" value="1"/>
</dbReference>
<dbReference type="InterPro" id="IPR008984">
    <property type="entry name" value="SMAD_FHA_dom_sf"/>
</dbReference>
<gene>
    <name evidence="3" type="ORF">J2X19_001711</name>
</gene>
<dbReference type="Pfam" id="PF00211">
    <property type="entry name" value="Guanylate_cyc"/>
    <property type="match status" value="1"/>
</dbReference>
<evidence type="ECO:0000259" key="1">
    <source>
        <dbReference type="PROSITE" id="PS50006"/>
    </source>
</evidence>
<dbReference type="Proteomes" id="UP001180487">
    <property type="component" value="Unassembled WGS sequence"/>
</dbReference>
<dbReference type="Gene3D" id="3.30.70.1230">
    <property type="entry name" value="Nucleotide cyclase"/>
    <property type="match status" value="1"/>
</dbReference>
<evidence type="ECO:0000313" key="3">
    <source>
        <dbReference type="EMBL" id="MDR7377053.1"/>
    </source>
</evidence>
<dbReference type="InterPro" id="IPR000253">
    <property type="entry name" value="FHA_dom"/>
</dbReference>
<dbReference type="Pfam" id="PF00498">
    <property type="entry name" value="FHA"/>
    <property type="match status" value="1"/>
</dbReference>
<feature type="domain" description="Guanylate cyclase" evidence="2">
    <location>
        <begin position="6"/>
        <end position="121"/>
    </location>
</feature>
<proteinExistence type="predicted"/>
<dbReference type="PANTHER" id="PTHR43081:SF1">
    <property type="entry name" value="ADENYLATE CYCLASE, TERMINAL-DIFFERENTIATION SPECIFIC"/>
    <property type="match status" value="1"/>
</dbReference>
<dbReference type="InterPro" id="IPR029787">
    <property type="entry name" value="Nucleotide_cyclase"/>
</dbReference>
<dbReference type="InterPro" id="IPR050697">
    <property type="entry name" value="Adenylyl/Guanylyl_Cyclase_3/4"/>
</dbReference>
<comment type="caution">
    <text evidence="3">The sequence shown here is derived from an EMBL/GenBank/DDBJ whole genome shotgun (WGS) entry which is preliminary data.</text>
</comment>
<feature type="domain" description="FHA" evidence="1">
    <location>
        <begin position="216"/>
        <end position="259"/>
    </location>
</feature>
<dbReference type="SUPFAM" id="SSF49879">
    <property type="entry name" value="SMAD/FHA domain"/>
    <property type="match status" value="1"/>
</dbReference>
<protein>
    <submittedName>
        <fullName evidence="3">Class 3 adenylate cyclase</fullName>
    </submittedName>
</protein>
<dbReference type="CDD" id="cd07302">
    <property type="entry name" value="CHD"/>
    <property type="match status" value="1"/>
</dbReference>
<dbReference type="Gene3D" id="2.60.200.20">
    <property type="match status" value="1"/>
</dbReference>
<dbReference type="CDD" id="cd00060">
    <property type="entry name" value="FHA"/>
    <property type="match status" value="1"/>
</dbReference>
<name>A0ABU2C6T7_9BURK</name>